<keyword evidence="12" id="KW-1185">Reference proteome</keyword>
<evidence type="ECO:0000256" key="8">
    <source>
        <dbReference type="ARBA" id="ARBA00023235"/>
    </source>
</evidence>
<evidence type="ECO:0000313" key="12">
    <source>
        <dbReference type="Proteomes" id="UP000593802"/>
    </source>
</evidence>
<sequence length="210" mass="22788">MTQIKICGLMTKEAVECAAQAGIDYIGFVFAESKRRVTAEQVADLCAGVQTPKRIGVFVNATLRELLTIGEQAGLDGFQLHGDESPDFCRELRAASGKPVWKSWSVKSDGTDGQIADFQTAVDAVLLDTYQPGAKGGTGQTFDWQAIDRFRELLPNIPILVAGGLSAQNVGELVKNYRPYGVDVSSGVETDGVKDIEKMNLFIQKVREQS</sequence>
<dbReference type="GO" id="GO:0000162">
    <property type="term" value="P:L-tryptophan biosynthetic process"/>
    <property type="evidence" value="ECO:0007669"/>
    <property type="project" value="UniProtKB-UniRule"/>
</dbReference>
<gene>
    <name evidence="9 11" type="primary">trpF</name>
    <name evidence="11" type="ORF">skT53_03860</name>
</gene>
<evidence type="ECO:0000256" key="7">
    <source>
        <dbReference type="ARBA" id="ARBA00023141"/>
    </source>
</evidence>
<evidence type="ECO:0000313" key="11">
    <source>
        <dbReference type="EMBL" id="BCJ85401.1"/>
    </source>
</evidence>
<keyword evidence="8 9" id="KW-0413">Isomerase</keyword>
<evidence type="ECO:0000256" key="5">
    <source>
        <dbReference type="ARBA" id="ARBA00022605"/>
    </source>
</evidence>
<keyword evidence="5 9" id="KW-0028">Amino-acid biosynthesis</keyword>
<dbReference type="RefSeq" id="WP_200759531.1">
    <property type="nucleotide sequence ID" value="NZ_AP023366.1"/>
</dbReference>
<dbReference type="AlphaFoldDB" id="A0A7I8DBU4"/>
<comment type="similarity">
    <text evidence="9">Belongs to the TrpF family.</text>
</comment>
<keyword evidence="6 9" id="KW-0822">Tryptophan biosynthesis</keyword>
<evidence type="ECO:0000256" key="9">
    <source>
        <dbReference type="HAMAP-Rule" id="MF_00135"/>
    </source>
</evidence>
<dbReference type="EMBL" id="AP023366">
    <property type="protein sequence ID" value="BCJ85401.1"/>
    <property type="molecule type" value="Genomic_DNA"/>
</dbReference>
<comment type="catalytic activity">
    <reaction evidence="1 9">
        <text>N-(5-phospho-beta-D-ribosyl)anthranilate = 1-(2-carboxyphenylamino)-1-deoxy-D-ribulose 5-phosphate</text>
        <dbReference type="Rhea" id="RHEA:21540"/>
        <dbReference type="ChEBI" id="CHEBI:18277"/>
        <dbReference type="ChEBI" id="CHEBI:58613"/>
        <dbReference type="EC" id="5.3.1.24"/>
    </reaction>
</comment>
<dbReference type="PANTHER" id="PTHR42894:SF1">
    <property type="entry name" value="N-(5'-PHOSPHORIBOSYL)ANTHRANILATE ISOMERASE"/>
    <property type="match status" value="1"/>
</dbReference>
<comment type="pathway">
    <text evidence="2 9">Amino-acid biosynthesis; L-tryptophan biosynthesis; L-tryptophan from chorismate: step 3/5.</text>
</comment>
<name>A0A7I8DBU4_9BACL</name>
<accession>A0A7I8DBU4</accession>
<evidence type="ECO:0000256" key="2">
    <source>
        <dbReference type="ARBA" id="ARBA00004664"/>
    </source>
</evidence>
<dbReference type="InterPro" id="IPR013785">
    <property type="entry name" value="Aldolase_TIM"/>
</dbReference>
<evidence type="ECO:0000256" key="3">
    <source>
        <dbReference type="ARBA" id="ARBA00012572"/>
    </source>
</evidence>
<evidence type="ECO:0000256" key="1">
    <source>
        <dbReference type="ARBA" id="ARBA00001164"/>
    </source>
</evidence>
<dbReference type="KEGG" id="eff:skT53_03860"/>
<protein>
    <recommendedName>
        <fullName evidence="4 9">N-(5'-phosphoribosyl)anthranilate isomerase</fullName>
        <shortName evidence="9">PRAI</shortName>
        <ecNumber evidence="3 9">5.3.1.24</ecNumber>
    </recommendedName>
</protein>
<dbReference type="InterPro" id="IPR001240">
    <property type="entry name" value="PRAI_dom"/>
</dbReference>
<dbReference type="InterPro" id="IPR011060">
    <property type="entry name" value="RibuloseP-bd_barrel"/>
</dbReference>
<dbReference type="GO" id="GO:0004640">
    <property type="term" value="F:phosphoribosylanthranilate isomerase activity"/>
    <property type="evidence" value="ECO:0007669"/>
    <property type="project" value="UniProtKB-UniRule"/>
</dbReference>
<dbReference type="SUPFAM" id="SSF51366">
    <property type="entry name" value="Ribulose-phoshate binding barrel"/>
    <property type="match status" value="1"/>
</dbReference>
<feature type="domain" description="N-(5'phosphoribosyl) anthranilate isomerase (PRAI)" evidence="10">
    <location>
        <begin position="4"/>
        <end position="205"/>
    </location>
</feature>
<keyword evidence="7 9" id="KW-0057">Aromatic amino acid biosynthesis</keyword>
<organism evidence="11 12">
    <name type="scientific">Effusibacillus dendaii</name>
    <dbReference type="NCBI Taxonomy" id="2743772"/>
    <lineage>
        <taxon>Bacteria</taxon>
        <taxon>Bacillati</taxon>
        <taxon>Bacillota</taxon>
        <taxon>Bacilli</taxon>
        <taxon>Bacillales</taxon>
        <taxon>Alicyclobacillaceae</taxon>
        <taxon>Effusibacillus</taxon>
    </lineage>
</organism>
<proteinExistence type="inferred from homology"/>
<reference evidence="11 12" key="1">
    <citation type="submission" date="2020-08" db="EMBL/GenBank/DDBJ databases">
        <title>Complete Genome Sequence of Effusibacillus dendaii Strain skT53, Isolated from Farmland soil.</title>
        <authorList>
            <person name="Konishi T."/>
            <person name="Kawasaki H."/>
        </authorList>
    </citation>
    <scope>NUCLEOTIDE SEQUENCE [LARGE SCALE GENOMIC DNA]</scope>
    <source>
        <strain evidence="12">skT53</strain>
    </source>
</reference>
<evidence type="ECO:0000259" key="10">
    <source>
        <dbReference type="Pfam" id="PF00697"/>
    </source>
</evidence>
<dbReference type="Proteomes" id="UP000593802">
    <property type="component" value="Chromosome"/>
</dbReference>
<dbReference type="CDD" id="cd00405">
    <property type="entry name" value="PRAI"/>
    <property type="match status" value="1"/>
</dbReference>
<evidence type="ECO:0000256" key="6">
    <source>
        <dbReference type="ARBA" id="ARBA00022822"/>
    </source>
</evidence>
<evidence type="ECO:0000256" key="4">
    <source>
        <dbReference type="ARBA" id="ARBA00022272"/>
    </source>
</evidence>
<dbReference type="Gene3D" id="3.20.20.70">
    <property type="entry name" value="Aldolase class I"/>
    <property type="match status" value="1"/>
</dbReference>
<dbReference type="PANTHER" id="PTHR42894">
    <property type="entry name" value="N-(5'-PHOSPHORIBOSYL)ANTHRANILATE ISOMERASE"/>
    <property type="match status" value="1"/>
</dbReference>
<dbReference type="UniPathway" id="UPA00035">
    <property type="reaction ID" value="UER00042"/>
</dbReference>
<dbReference type="InterPro" id="IPR044643">
    <property type="entry name" value="TrpF_fam"/>
</dbReference>
<dbReference type="EC" id="5.3.1.24" evidence="3 9"/>
<dbReference type="HAMAP" id="MF_00135">
    <property type="entry name" value="PRAI"/>
    <property type="match status" value="1"/>
</dbReference>
<dbReference type="Pfam" id="PF00697">
    <property type="entry name" value="PRAI"/>
    <property type="match status" value="1"/>
</dbReference>